<gene>
    <name evidence="2" type="ORF">Ccrd_011735</name>
</gene>
<sequence length="133" mass="13744">MLLAATDNDHGEKLVIDPGLGPSFPAEFETAIRADGTPPRAVPLARPNKLALFTARPATVDAVCVPWPSVSLADSSSSPTALSSVKLMESHEPFHLGGGGPNPSSLKLSDSGQTPVSSIPTMTWLSRGALLTS</sequence>
<evidence type="ECO:0000313" key="3">
    <source>
        <dbReference type="Proteomes" id="UP000243975"/>
    </source>
</evidence>
<keyword evidence="3" id="KW-1185">Reference proteome</keyword>
<proteinExistence type="predicted"/>
<reference evidence="2 3" key="1">
    <citation type="journal article" date="2016" name="Sci. Rep.">
        <title>The genome sequence of the outbreeding globe artichoke constructed de novo incorporating a phase-aware low-pass sequencing strategy of F1 progeny.</title>
        <authorList>
            <person name="Scaglione D."/>
            <person name="Reyes-Chin-Wo S."/>
            <person name="Acquadro A."/>
            <person name="Froenicke L."/>
            <person name="Portis E."/>
            <person name="Beitel C."/>
            <person name="Tirone M."/>
            <person name="Mauro R."/>
            <person name="Lo Monaco A."/>
            <person name="Mauromicale G."/>
            <person name="Faccioli P."/>
            <person name="Cattivelli L."/>
            <person name="Rieseberg L."/>
            <person name="Michelmore R."/>
            <person name="Lanteri S."/>
        </authorList>
    </citation>
    <scope>NUCLEOTIDE SEQUENCE [LARGE SCALE GENOMIC DNA]</scope>
    <source>
        <strain evidence="2">2C</strain>
    </source>
</reference>
<dbReference type="AlphaFoldDB" id="A0A118K5Z7"/>
<dbReference type="Proteomes" id="UP000243975">
    <property type="component" value="Unassembled WGS sequence"/>
</dbReference>
<evidence type="ECO:0000313" key="2">
    <source>
        <dbReference type="EMBL" id="KVI09885.1"/>
    </source>
</evidence>
<accession>A0A118K5Z7</accession>
<feature type="compositionally biased region" description="Polar residues" evidence="1">
    <location>
        <begin position="102"/>
        <end position="116"/>
    </location>
</feature>
<organism evidence="2 3">
    <name type="scientific">Cynara cardunculus var. scolymus</name>
    <name type="common">Globe artichoke</name>
    <name type="synonym">Cynara scolymus</name>
    <dbReference type="NCBI Taxonomy" id="59895"/>
    <lineage>
        <taxon>Eukaryota</taxon>
        <taxon>Viridiplantae</taxon>
        <taxon>Streptophyta</taxon>
        <taxon>Embryophyta</taxon>
        <taxon>Tracheophyta</taxon>
        <taxon>Spermatophyta</taxon>
        <taxon>Magnoliopsida</taxon>
        <taxon>eudicotyledons</taxon>
        <taxon>Gunneridae</taxon>
        <taxon>Pentapetalae</taxon>
        <taxon>asterids</taxon>
        <taxon>campanulids</taxon>
        <taxon>Asterales</taxon>
        <taxon>Asteraceae</taxon>
        <taxon>Carduoideae</taxon>
        <taxon>Cardueae</taxon>
        <taxon>Carduinae</taxon>
        <taxon>Cynara</taxon>
    </lineage>
</organism>
<evidence type="ECO:0000256" key="1">
    <source>
        <dbReference type="SAM" id="MobiDB-lite"/>
    </source>
</evidence>
<dbReference type="Gramene" id="KVI09885">
    <property type="protein sequence ID" value="KVI09885"/>
    <property type="gene ID" value="Ccrd_011735"/>
</dbReference>
<comment type="caution">
    <text evidence="2">The sequence shown here is derived from an EMBL/GenBank/DDBJ whole genome shotgun (WGS) entry which is preliminary data.</text>
</comment>
<dbReference type="EMBL" id="LEKV01001038">
    <property type="protein sequence ID" value="KVI09885.1"/>
    <property type="molecule type" value="Genomic_DNA"/>
</dbReference>
<feature type="region of interest" description="Disordered" evidence="1">
    <location>
        <begin position="91"/>
        <end position="116"/>
    </location>
</feature>
<protein>
    <submittedName>
        <fullName evidence="2">Uncharacterized protein</fullName>
    </submittedName>
</protein>
<name>A0A118K5Z7_CYNCS</name>